<evidence type="ECO:0000313" key="3">
    <source>
        <dbReference type="Proteomes" id="UP001500221"/>
    </source>
</evidence>
<dbReference type="PANTHER" id="PTHR43737">
    <property type="entry name" value="BLL7424 PROTEIN"/>
    <property type="match status" value="1"/>
</dbReference>
<dbReference type="PROSITE" id="PS51318">
    <property type="entry name" value="TAT"/>
    <property type="match status" value="1"/>
</dbReference>
<keyword evidence="3" id="KW-1185">Reference proteome</keyword>
<accession>A0ABP9PIS6</accession>
<dbReference type="InterPro" id="IPR006311">
    <property type="entry name" value="TAT_signal"/>
</dbReference>
<proteinExistence type="predicted"/>
<dbReference type="Proteomes" id="UP001500221">
    <property type="component" value="Unassembled WGS sequence"/>
</dbReference>
<comment type="caution">
    <text evidence="2">The sequence shown here is derived from an EMBL/GenBank/DDBJ whole genome shotgun (WGS) entry which is preliminary data.</text>
</comment>
<dbReference type="RefSeq" id="WP_345457589.1">
    <property type="nucleotide sequence ID" value="NZ_BAABKG010000002.1"/>
</dbReference>
<gene>
    <name evidence="2" type="ORF">GCM10023340_19410</name>
</gene>
<protein>
    <submittedName>
        <fullName evidence="2">DUF1501 domain-containing protein</fullName>
    </submittedName>
</protein>
<name>A0ABP9PIS6_9ACTN</name>
<dbReference type="EMBL" id="BAABKG010000002">
    <property type="protein sequence ID" value="GAA5147265.1"/>
    <property type="molecule type" value="Genomic_DNA"/>
</dbReference>
<feature type="region of interest" description="Disordered" evidence="1">
    <location>
        <begin position="1"/>
        <end position="21"/>
    </location>
</feature>
<evidence type="ECO:0000313" key="2">
    <source>
        <dbReference type="EMBL" id="GAA5147265.1"/>
    </source>
</evidence>
<sequence length="443" mass="46311">MTTSPLDGAATTRSGRTTGGRACGCPEFRMSRRRLLGTAMATGGALAGAQMFGDAFRQVAYGGEPGGNVVVVLSLRGGSDGLSLVVPRNVDSARDHDHLTGYRSTIVVPQGALLDLGAERRFGLHPALDPLLPMWQAGSFGAVHAVGLPAPNRSHFDAMEEVEDADPGSRLRVGWINRVIGFDGANAPEEAVALGTSLLPTSMVGPSSALGVNQVGDLQIAGVGTSGEARRQSLSQMWRASGTPLARGVKVAVDSTTKLARLAENVDDDVHGDLYPDGPLRGALANTAALIREDVGTKMIAIDYGDWDMHEGLGSVDGGWMTDHLGHFAASLKVFFDDLGSHAGRVTVVTISEFGRRVEENGSGGVDHGYGNAMLLLGAGVAGGAVRGDWPGLAPGDLVDGDLAMRQDFRDVLWEVLDSRLPGVQRDAIFPGFRPTALGTMRA</sequence>
<evidence type="ECO:0000256" key="1">
    <source>
        <dbReference type="SAM" id="MobiDB-lite"/>
    </source>
</evidence>
<reference evidence="3" key="1">
    <citation type="journal article" date="2019" name="Int. J. Syst. Evol. Microbiol.">
        <title>The Global Catalogue of Microorganisms (GCM) 10K type strain sequencing project: providing services to taxonomists for standard genome sequencing and annotation.</title>
        <authorList>
            <consortium name="The Broad Institute Genomics Platform"/>
            <consortium name="The Broad Institute Genome Sequencing Center for Infectious Disease"/>
            <person name="Wu L."/>
            <person name="Ma J."/>
        </authorList>
    </citation>
    <scope>NUCLEOTIDE SEQUENCE [LARGE SCALE GENOMIC DNA]</scope>
    <source>
        <strain evidence="3">JCM 18459</strain>
    </source>
</reference>
<organism evidence="2 3">
    <name type="scientific">Nocardioides marinquilinus</name>
    <dbReference type="NCBI Taxonomy" id="1210400"/>
    <lineage>
        <taxon>Bacteria</taxon>
        <taxon>Bacillati</taxon>
        <taxon>Actinomycetota</taxon>
        <taxon>Actinomycetes</taxon>
        <taxon>Propionibacteriales</taxon>
        <taxon>Nocardioidaceae</taxon>
        <taxon>Nocardioides</taxon>
    </lineage>
</organism>
<dbReference type="Pfam" id="PF07394">
    <property type="entry name" value="DUF1501"/>
    <property type="match status" value="1"/>
</dbReference>
<dbReference type="PANTHER" id="PTHR43737:SF1">
    <property type="entry name" value="DUF1501 DOMAIN-CONTAINING PROTEIN"/>
    <property type="match status" value="1"/>
</dbReference>
<dbReference type="InterPro" id="IPR010869">
    <property type="entry name" value="DUF1501"/>
</dbReference>